<dbReference type="PANTHER" id="PTHR16517">
    <property type="entry name" value="TUBBY-RELATED"/>
    <property type="match status" value="1"/>
</dbReference>
<evidence type="ECO:0000259" key="10">
    <source>
        <dbReference type="Pfam" id="PF24797"/>
    </source>
</evidence>
<evidence type="ECO:0000256" key="6">
    <source>
        <dbReference type="ARBA" id="ARBA00022801"/>
    </source>
</evidence>
<keyword evidence="6" id="KW-0378">Hydrolase</keyword>
<feature type="region of interest" description="Disordered" evidence="8">
    <location>
        <begin position="1292"/>
        <end position="1311"/>
    </location>
</feature>
<sequence>MHLHFERNVNAKCDCTILSLSWMGKVPDELPEEEGWKLNRNNYYQEGWLATGNVRGVVGVTFTSSHARRPHELPLRTNYNLRGHRSDVILVKWNEPYQKLASCDSSGVIFVWIKYEGRWSIELINDRSTPVTHFSWSHDGRMALICYQDGFVLVGSVAGQRYWSSMLSLDARITCGCWTPDDNQVYLGTASAQLVVMDVHGAMVSQVQLVAEGGITSMAWSCEKFKMEEGEESTESNGGHVLAVALGNGEIVLLRGHDDVSPVRVHTGLRGNTLAMEWANSRELLAVAGTLIPEADEFPDTPPYKNVVKFYSDTGVLIYTVPIPYTQARVSALTWGHAARRLFVGVGGAVCTARVWRVVAPLQLLARVRAAQALREPRLAALLPLPPRLQPALANLFAHTIRCTVPESSELRRFVSRPPAAGGRLHCTMLRHDDEEAGAYTLYLEHLGGLVPLLKGRRTSKIRPEFVIFDPQAEEGASKSAARESSSSSSGAGSSSSSSAGAAASPRTPRTPRRTHHAPPPPNTTHALQVAHTSSSDTEREEGCSGSPRLQRRRRARERRKVRNSSEKDDAHDELAYIDSLPEDVRLVEVTSNIWGTKFKMHGLAKNVPANLGQVTYKTSLLHLQPRQMTLMITELRDDYPVGPDPNFNPNIFSEDEEEVFQSNDSNSSPSHTNNNIRRKVTLNERINNSNNILNQSDAYSSNNNNTHGPSLARAESYEEFPYIDTNDTMNNVPENVYSTPVRHATQTTDRRVNNTGVPNRHAISPLRCESSVPTLQSPKNAVAPTDIIFERPSPQTVTCGGRGDFCGGRADYGVRGDNVSLKGNLSNIDQQSFSLNLSLEPSRQVTIKKCDSHITDNCLSKLRKNICSRGDSGSYDMNTRILKSLCNKNYEHEVHPDAMTRRTETLKNLQKGEDLKFIDEETPVDTTINNITERSREMRVQRTTTVVPISPVCANLPVYDTMTRSCSVGYLDLVDPQVLHAQVSLTALRGEPPRRLVLVNNKRHRRPRRHHRTTDIKQVECTRTPSLKKCGKSRSLDSSEMSAAAEKGSKHLKAEAVSHRGEGASANSSSRCTSTGGEDNGATSTEEGGRRGRRDYPVCTRCRLVSPYDRRDVDAATYVCVACGVTAPTAVANPAVAAPAAAPVSSAPPSRSAATDSDSDYSKYYSSLEQLALRLLASRGTRRGAREAREARAAREVRESSSAPASPRPARSSGTGAAPAPEATPRRTRYSSASPIRQLLNSPLLNRRRNKKPSESSDDEYSNGSGYNEVNSKNYRDLESFQKAQLRNKLKRAGTAGGGVVASDGRSSPHSRRQLVMHNKAPMWNENSQVYQLDFGGRVTQESAKNFQIEYHGKQVMQFGRIDGNAYTLDFQYPFSALQAFAVALANVTQRLK</sequence>
<feature type="repeat" description="WD" evidence="7">
    <location>
        <begin position="81"/>
        <end position="112"/>
    </location>
</feature>
<feature type="compositionally biased region" description="Basic and acidic residues" evidence="8">
    <location>
        <begin position="1048"/>
        <end position="1063"/>
    </location>
</feature>
<organism evidence="11 12">
    <name type="scientific">Galleria mellonella</name>
    <name type="common">Greater wax moth</name>
    <dbReference type="NCBI Taxonomy" id="7137"/>
    <lineage>
        <taxon>Eukaryota</taxon>
        <taxon>Metazoa</taxon>
        <taxon>Ecdysozoa</taxon>
        <taxon>Arthropoda</taxon>
        <taxon>Hexapoda</taxon>
        <taxon>Insecta</taxon>
        <taxon>Pterygota</taxon>
        <taxon>Neoptera</taxon>
        <taxon>Endopterygota</taxon>
        <taxon>Lepidoptera</taxon>
        <taxon>Glossata</taxon>
        <taxon>Ditrysia</taxon>
        <taxon>Pyraloidea</taxon>
        <taxon>Pyralidae</taxon>
        <taxon>Galleriinae</taxon>
        <taxon>Galleria</taxon>
    </lineage>
</organism>
<evidence type="ECO:0000256" key="4">
    <source>
        <dbReference type="ARBA" id="ARBA00022574"/>
    </source>
</evidence>
<dbReference type="InterPro" id="IPR015943">
    <property type="entry name" value="WD40/YVTN_repeat-like_dom_sf"/>
</dbReference>
<dbReference type="SUPFAM" id="SSF54518">
    <property type="entry name" value="Tubby C-terminal domain-like"/>
    <property type="match status" value="1"/>
</dbReference>
<feature type="region of interest" description="Disordered" evidence="8">
    <location>
        <begin position="657"/>
        <end position="678"/>
    </location>
</feature>
<dbReference type="Proteomes" id="UP001652740">
    <property type="component" value="Unplaced"/>
</dbReference>
<evidence type="ECO:0000256" key="7">
    <source>
        <dbReference type="PROSITE-ProRule" id="PRU00221"/>
    </source>
</evidence>
<reference evidence="12" key="1">
    <citation type="submission" date="2025-08" db="UniProtKB">
        <authorList>
            <consortium name="RefSeq"/>
        </authorList>
    </citation>
    <scope>IDENTIFICATION</scope>
    <source>
        <tissue evidence="12">Whole larvae</tissue>
    </source>
</reference>
<dbReference type="InterPro" id="IPR001261">
    <property type="entry name" value="ArgE/DapE_CS"/>
</dbReference>
<gene>
    <name evidence="12" type="primary">LOC113515646</name>
</gene>
<dbReference type="InterPro" id="IPR036322">
    <property type="entry name" value="WD40_repeat_dom_sf"/>
</dbReference>
<evidence type="ECO:0000256" key="1">
    <source>
        <dbReference type="ARBA" id="ARBA00004496"/>
    </source>
</evidence>
<feature type="region of interest" description="Disordered" evidence="8">
    <location>
        <begin position="474"/>
        <end position="570"/>
    </location>
</feature>
<dbReference type="SUPFAM" id="SSF50978">
    <property type="entry name" value="WD40 repeat-like"/>
    <property type="match status" value="1"/>
</dbReference>
<comment type="similarity">
    <text evidence="2">Belongs to the TUB family.</text>
</comment>
<evidence type="ECO:0000256" key="2">
    <source>
        <dbReference type="ARBA" id="ARBA00007129"/>
    </source>
</evidence>
<dbReference type="RefSeq" id="XP_052749295.1">
    <property type="nucleotide sequence ID" value="XM_052893335.1"/>
</dbReference>
<dbReference type="InterPro" id="IPR025659">
    <property type="entry name" value="Tubby-like_C"/>
</dbReference>
<evidence type="ECO:0000256" key="5">
    <source>
        <dbReference type="ARBA" id="ARBA00022737"/>
    </source>
</evidence>
<keyword evidence="11" id="KW-1185">Reference proteome</keyword>
<evidence type="ECO:0000313" key="11">
    <source>
        <dbReference type="Proteomes" id="UP001652740"/>
    </source>
</evidence>
<feature type="region of interest" description="Disordered" evidence="8">
    <location>
        <begin position="1141"/>
        <end position="1161"/>
    </location>
</feature>
<keyword evidence="5" id="KW-0677">Repeat</keyword>
<feature type="region of interest" description="Disordered" evidence="8">
    <location>
        <begin position="1029"/>
        <end position="1094"/>
    </location>
</feature>
<feature type="compositionally biased region" description="Polar residues" evidence="8">
    <location>
        <begin position="1263"/>
        <end position="1274"/>
    </location>
</feature>
<dbReference type="Pfam" id="PF01167">
    <property type="entry name" value="Tub"/>
    <property type="match status" value="1"/>
</dbReference>
<dbReference type="InterPro" id="IPR000007">
    <property type="entry name" value="Tubby_C"/>
</dbReference>
<protein>
    <submittedName>
        <fullName evidence="12">Tubby-related protein 4 isoform X1</fullName>
    </submittedName>
</protein>
<dbReference type="PANTHER" id="PTHR16517:SF2">
    <property type="entry name" value="TUBBY-RELATED PROTEIN 4"/>
    <property type="match status" value="1"/>
</dbReference>
<dbReference type="InterPro" id="IPR056159">
    <property type="entry name" value="Beta-prop_IFT121_TULP_N"/>
</dbReference>
<accession>A0ABM3MDV3</accession>
<evidence type="ECO:0000256" key="3">
    <source>
        <dbReference type="ARBA" id="ARBA00022490"/>
    </source>
</evidence>
<feature type="domain" description="IFT121/TULP4 N-terminal" evidence="10">
    <location>
        <begin position="45"/>
        <end position="354"/>
    </location>
</feature>
<feature type="domain" description="Tubby C-terminal" evidence="9">
    <location>
        <begin position="1304"/>
        <end position="1388"/>
    </location>
</feature>
<keyword evidence="4 7" id="KW-0853">WD repeat</keyword>
<feature type="compositionally biased region" description="Basic and acidic residues" evidence="8">
    <location>
        <begin position="1185"/>
        <end position="1200"/>
    </location>
</feature>
<dbReference type="Pfam" id="PF24797">
    <property type="entry name" value="Beta-prop_WDR35_TULP_N"/>
    <property type="match status" value="1"/>
</dbReference>
<evidence type="ECO:0000259" key="9">
    <source>
        <dbReference type="Pfam" id="PF01167"/>
    </source>
</evidence>
<feature type="compositionally biased region" description="Polar residues" evidence="8">
    <location>
        <begin position="1066"/>
        <end position="1087"/>
    </location>
</feature>
<dbReference type="Gene3D" id="3.20.90.10">
    <property type="entry name" value="Tubby Protein, Chain A"/>
    <property type="match status" value="1"/>
</dbReference>
<evidence type="ECO:0000313" key="12">
    <source>
        <dbReference type="RefSeq" id="XP_052749295.1"/>
    </source>
</evidence>
<name>A0ABM3MDV3_GALME</name>
<keyword evidence="3" id="KW-0963">Cytoplasm</keyword>
<proteinExistence type="inferred from homology"/>
<dbReference type="InterPro" id="IPR001680">
    <property type="entry name" value="WD40_rpt"/>
</dbReference>
<feature type="compositionally biased region" description="Low complexity" evidence="8">
    <location>
        <begin position="474"/>
        <end position="508"/>
    </location>
</feature>
<feature type="compositionally biased region" description="Low complexity" evidence="8">
    <location>
        <begin position="1201"/>
        <end position="1224"/>
    </location>
</feature>
<feature type="compositionally biased region" description="Polar residues" evidence="8">
    <location>
        <begin position="661"/>
        <end position="676"/>
    </location>
</feature>
<feature type="region of interest" description="Disordered" evidence="8">
    <location>
        <begin position="1181"/>
        <end position="1275"/>
    </location>
</feature>
<feature type="compositionally biased region" description="Basic residues" evidence="8">
    <location>
        <begin position="550"/>
        <end position="563"/>
    </location>
</feature>
<evidence type="ECO:0000256" key="8">
    <source>
        <dbReference type="SAM" id="MobiDB-lite"/>
    </source>
</evidence>
<dbReference type="PROSITE" id="PS00758">
    <property type="entry name" value="ARGE_DAPE_CPG2_1"/>
    <property type="match status" value="1"/>
</dbReference>
<comment type="subcellular location">
    <subcellularLocation>
        <location evidence="1">Cytoplasm</location>
    </subcellularLocation>
</comment>
<dbReference type="Gene3D" id="2.130.10.10">
    <property type="entry name" value="YVTN repeat-like/Quinoprotein amine dehydrogenase"/>
    <property type="match status" value="2"/>
</dbReference>
<dbReference type="GeneID" id="113515646"/>
<dbReference type="PROSITE" id="PS50082">
    <property type="entry name" value="WD_REPEATS_2"/>
    <property type="match status" value="1"/>
</dbReference>